<reference evidence="1" key="1">
    <citation type="submission" date="2017-03" db="EMBL/GenBank/DDBJ databases">
        <title>The mitochondrial genome of the carnivorous plant Utricularia reniformis (Lentibulariaceae): structure, comparative analysis and evolutionary landmarks.</title>
        <authorList>
            <person name="Silva S.R."/>
            <person name="Alvarenga D.O."/>
            <person name="Michael T.P."/>
            <person name="Miranda V.F.O."/>
            <person name="Varani A.M."/>
        </authorList>
    </citation>
    <scope>NUCLEOTIDE SEQUENCE</scope>
</reference>
<protein>
    <submittedName>
        <fullName evidence="1">Uncharacterized protein</fullName>
    </submittedName>
</protein>
<name>A0A1Y0AZM4_9LAMI</name>
<gene>
    <name evidence="1" type="ORF">AEK19_MT0360</name>
</gene>
<accession>A0A1Y0AZM4</accession>
<geneLocation type="mitochondrion" evidence="1"/>
<dbReference type="EMBL" id="KY774314">
    <property type="protein sequence ID" value="ART30632.1"/>
    <property type="molecule type" value="Genomic_DNA"/>
</dbReference>
<sequence length="60" mass="6636">MSMLRVILLDTQREVVLLCSAIPNTLDQANHLRPLDLSDRLSVSNGGIRKPGLHSISELQ</sequence>
<organism evidence="1">
    <name type="scientific">Utricularia reniformis</name>
    <dbReference type="NCBI Taxonomy" id="192314"/>
    <lineage>
        <taxon>Eukaryota</taxon>
        <taxon>Viridiplantae</taxon>
        <taxon>Streptophyta</taxon>
        <taxon>Embryophyta</taxon>
        <taxon>Tracheophyta</taxon>
        <taxon>Spermatophyta</taxon>
        <taxon>Magnoliopsida</taxon>
        <taxon>eudicotyledons</taxon>
        <taxon>Gunneridae</taxon>
        <taxon>Pentapetalae</taxon>
        <taxon>asterids</taxon>
        <taxon>lamiids</taxon>
        <taxon>Lamiales</taxon>
        <taxon>Lentibulariaceae</taxon>
        <taxon>Utricularia</taxon>
    </lineage>
</organism>
<evidence type="ECO:0000313" key="1">
    <source>
        <dbReference type="EMBL" id="ART30632.1"/>
    </source>
</evidence>
<keyword evidence="1" id="KW-0496">Mitochondrion</keyword>
<dbReference type="AlphaFoldDB" id="A0A1Y0AZM4"/>
<proteinExistence type="predicted"/>